<dbReference type="RefSeq" id="WP_010279544.1">
    <property type="nucleotide sequence ID" value="NZ_CP042383.1"/>
</dbReference>
<evidence type="ECO:0000313" key="1">
    <source>
        <dbReference type="EMBL" id="MDG9733101.1"/>
    </source>
</evidence>
<dbReference type="EMBL" id="CP042383">
    <property type="protein sequence ID" value="QEA41130.1"/>
    <property type="molecule type" value="Genomic_DNA"/>
</dbReference>
<proteinExistence type="predicted"/>
<dbReference type="EMBL" id="JARGDN010000003">
    <property type="protein sequence ID" value="MDG9733101.1"/>
    <property type="molecule type" value="Genomic_DNA"/>
</dbReference>
<evidence type="ECO:0000313" key="2">
    <source>
        <dbReference type="EMBL" id="QEA41130.1"/>
    </source>
</evidence>
<dbReference type="KEGG" id="lpse:FGL85_00545"/>
<gene>
    <name evidence="2" type="ORF">FGL85_00545</name>
    <name evidence="1" type="ORF">P1N92_03080</name>
</gene>
<dbReference type="Proteomes" id="UP001529201">
    <property type="component" value="Unassembled WGS sequence"/>
</dbReference>
<evidence type="ECO:0000313" key="4">
    <source>
        <dbReference type="Proteomes" id="UP001529201"/>
    </source>
</evidence>
<protein>
    <submittedName>
        <fullName evidence="2">Uncharacterized protein</fullName>
    </submittedName>
</protein>
<dbReference type="Proteomes" id="UP000321296">
    <property type="component" value="Chromosome"/>
</dbReference>
<reference evidence="1 4" key="2">
    <citation type="submission" date="2023-02" db="EMBL/GenBank/DDBJ databases">
        <title>Antimicrobial susceptibility testing and tentative epidemiological cut-off values for Lactobacillaceae family species intended for ingestion.</title>
        <authorList>
            <person name="Noehr-Meldgaard K."/>
            <person name="Struve C."/>
            <person name="Ingmer H."/>
            <person name="Koza A."/>
            <person name="Al-Nakeeb K."/>
            <person name="Agersoe Y."/>
        </authorList>
    </citation>
    <scope>NUCLEOTIDE SEQUENCE [LARGE SCALE GENOMIC DNA]</scope>
    <source>
        <strain evidence="1 4">DSM 20193</strain>
    </source>
</reference>
<reference evidence="2 3" key="1">
    <citation type="submission" date="2019-06" db="EMBL/GenBank/DDBJ databases">
        <title>Genome analyses of bacteria isolated from kimchi.</title>
        <authorList>
            <person name="Lee S."/>
            <person name="Ahn S."/>
            <person name="Roh S."/>
        </authorList>
    </citation>
    <scope>NUCLEOTIDE SEQUENCE [LARGE SCALE GENOMIC DNA]</scope>
    <source>
        <strain evidence="2 3">CBA3630</strain>
    </source>
</reference>
<accession>A0A5B8T279</accession>
<keyword evidence="4" id="KW-1185">Reference proteome</keyword>
<sequence>MSKDSQETNTQTVAYGWQLITPENTIVTDNEQGNVVIANTSEQYTGAPPIMLKVSENVATVDSNSFFEQSVSITLDKKIIVKRRPDIELDD</sequence>
<evidence type="ECO:0000313" key="3">
    <source>
        <dbReference type="Proteomes" id="UP000321296"/>
    </source>
</evidence>
<dbReference type="AlphaFoldDB" id="A0A5B8T279"/>
<name>A0A5B8T279_LEUPS</name>
<dbReference type="GeneID" id="64345482"/>
<organism evidence="2 3">
    <name type="scientific">Leuconostoc pseudomesenteroides</name>
    <dbReference type="NCBI Taxonomy" id="33968"/>
    <lineage>
        <taxon>Bacteria</taxon>
        <taxon>Bacillati</taxon>
        <taxon>Bacillota</taxon>
        <taxon>Bacilli</taxon>
        <taxon>Lactobacillales</taxon>
        <taxon>Lactobacillaceae</taxon>
        <taxon>Leuconostoc</taxon>
    </lineage>
</organism>